<dbReference type="EMBL" id="NMUH01007356">
    <property type="protein sequence ID" value="MQM17123.1"/>
    <property type="molecule type" value="Genomic_DNA"/>
</dbReference>
<evidence type="ECO:0000313" key="9">
    <source>
        <dbReference type="Proteomes" id="UP000652761"/>
    </source>
</evidence>
<evidence type="ECO:0000256" key="1">
    <source>
        <dbReference type="ARBA" id="ARBA00007161"/>
    </source>
</evidence>
<keyword evidence="3 5" id="KW-0472">Membrane</keyword>
<protein>
    <recommendedName>
        <fullName evidence="5">Flotillin-like</fullName>
    </recommendedName>
</protein>
<evidence type="ECO:0000256" key="6">
    <source>
        <dbReference type="SAM" id="MobiDB-lite"/>
    </source>
</evidence>
<dbReference type="InterPro" id="IPR027705">
    <property type="entry name" value="Flotillin_fam"/>
</dbReference>
<evidence type="ECO:0000256" key="4">
    <source>
        <dbReference type="ARBA" id="ARBA00023288"/>
    </source>
</evidence>
<organism evidence="8 9">
    <name type="scientific">Colocasia esculenta</name>
    <name type="common">Wild taro</name>
    <name type="synonym">Arum esculentum</name>
    <dbReference type="NCBI Taxonomy" id="4460"/>
    <lineage>
        <taxon>Eukaryota</taxon>
        <taxon>Viridiplantae</taxon>
        <taxon>Streptophyta</taxon>
        <taxon>Embryophyta</taxon>
        <taxon>Tracheophyta</taxon>
        <taxon>Spermatophyta</taxon>
        <taxon>Magnoliopsida</taxon>
        <taxon>Liliopsida</taxon>
        <taxon>Araceae</taxon>
        <taxon>Aroideae</taxon>
        <taxon>Colocasieae</taxon>
        <taxon>Colocasia</taxon>
    </lineage>
</organism>
<accession>A0A843XCW1</accession>
<comment type="caution">
    <text evidence="8">The sequence shown here is derived from an EMBL/GenBank/DDBJ whole genome shotgun (WGS) entry which is preliminary data.</text>
</comment>
<evidence type="ECO:0000259" key="7">
    <source>
        <dbReference type="Pfam" id="PF01145"/>
    </source>
</evidence>
<dbReference type="PANTHER" id="PTHR13806:SF31">
    <property type="entry name" value="FLOTILLIN-LIKE PROTEIN 1-RELATED"/>
    <property type="match status" value="1"/>
</dbReference>
<comment type="similarity">
    <text evidence="1 5">Belongs to the band 7/mec-2 family. Flotillin subfamily.</text>
</comment>
<gene>
    <name evidence="8" type="ORF">Taro_050091</name>
</gene>
<reference evidence="8" key="1">
    <citation type="submission" date="2017-07" db="EMBL/GenBank/DDBJ databases">
        <title>Taro Niue Genome Assembly and Annotation.</title>
        <authorList>
            <person name="Atibalentja N."/>
            <person name="Keating K."/>
            <person name="Fields C.J."/>
        </authorList>
    </citation>
    <scope>NUCLEOTIDE SEQUENCE</scope>
    <source>
        <strain evidence="8">Niue_2</strain>
        <tissue evidence="8">Leaf</tissue>
    </source>
</reference>
<evidence type="ECO:0000313" key="8">
    <source>
        <dbReference type="EMBL" id="MQM17123.1"/>
    </source>
</evidence>
<feature type="compositionally biased region" description="Basic and acidic residues" evidence="6">
    <location>
        <begin position="1"/>
        <end position="12"/>
    </location>
</feature>
<feature type="domain" description="Band 7" evidence="7">
    <location>
        <begin position="36"/>
        <end position="176"/>
    </location>
</feature>
<dbReference type="Gene3D" id="3.30.479.30">
    <property type="entry name" value="Band 7 domain"/>
    <property type="match status" value="1"/>
</dbReference>
<dbReference type="CDD" id="cd03399">
    <property type="entry name" value="SPFH_flotillin"/>
    <property type="match status" value="1"/>
</dbReference>
<dbReference type="InterPro" id="IPR001107">
    <property type="entry name" value="Band_7"/>
</dbReference>
<dbReference type="SUPFAM" id="SSF117892">
    <property type="entry name" value="Band 7/SPFH domain"/>
    <property type="match status" value="1"/>
</dbReference>
<sequence length="189" mass="21370">MIVRGHMHDRPYMSRRPGGSSKDAEFLVAKASEFLVITGYDINGIKLAKKVWVLPGQACTIFDISPVNYTFEKLTFLLPSIFTIGPCIDDRDSLLRYAKLISPHDKLSNHIKELVKGVIKGETHVIASSMTMEEITKNSAGERERGTKSFKEEVFEKVQLELNQFGFLIYNANVKQLVDVVGHEYLSYL</sequence>
<evidence type="ECO:0000256" key="2">
    <source>
        <dbReference type="ARBA" id="ARBA00022475"/>
    </source>
</evidence>
<name>A0A843XCW1_COLES</name>
<dbReference type="Proteomes" id="UP000652761">
    <property type="component" value="Unassembled WGS sequence"/>
</dbReference>
<evidence type="ECO:0000256" key="5">
    <source>
        <dbReference type="RuleBase" id="RU366054"/>
    </source>
</evidence>
<dbReference type="Pfam" id="PF01145">
    <property type="entry name" value="Band_7"/>
    <property type="match status" value="1"/>
</dbReference>
<dbReference type="AlphaFoldDB" id="A0A843XCW1"/>
<dbReference type="GO" id="GO:0005901">
    <property type="term" value="C:caveola"/>
    <property type="evidence" value="ECO:0007669"/>
    <property type="project" value="UniProtKB-SubCell"/>
</dbReference>
<evidence type="ECO:0000256" key="3">
    <source>
        <dbReference type="ARBA" id="ARBA00023136"/>
    </source>
</evidence>
<dbReference type="InterPro" id="IPR036013">
    <property type="entry name" value="Band_7/SPFH_dom_sf"/>
</dbReference>
<keyword evidence="2 5" id="KW-1003">Cell membrane</keyword>
<keyword evidence="9" id="KW-1185">Reference proteome</keyword>
<proteinExistence type="inferred from homology"/>
<keyword evidence="4" id="KW-0449">Lipoprotein</keyword>
<dbReference type="PANTHER" id="PTHR13806">
    <property type="entry name" value="FLOTILLIN-RELATED"/>
    <property type="match status" value="1"/>
</dbReference>
<comment type="subcellular location">
    <subcellularLocation>
        <location evidence="5">Cell membrane</location>
        <topology evidence="5">Lipid-anchor</topology>
    </subcellularLocation>
    <subcellularLocation>
        <location evidence="5">Membrane</location>
        <location evidence="5">Caveola</location>
    </subcellularLocation>
</comment>
<feature type="region of interest" description="Disordered" evidence="6">
    <location>
        <begin position="1"/>
        <end position="20"/>
    </location>
</feature>
<dbReference type="OrthoDB" id="6080404at2759"/>